<evidence type="ECO:0000256" key="4">
    <source>
        <dbReference type="ARBA" id="ARBA00023098"/>
    </source>
</evidence>
<comment type="catalytic activity">
    <reaction evidence="5">
        <text>a 1,2-diacyl-sn-glycero-3-phospho-(1D-myo-inositol-4,5-bisphosphate) + H2O = 1D-myo-inositol 1,4,5-trisphosphate + a 1,2-diacyl-sn-glycerol + H(+)</text>
        <dbReference type="Rhea" id="RHEA:33179"/>
        <dbReference type="ChEBI" id="CHEBI:15377"/>
        <dbReference type="ChEBI" id="CHEBI:15378"/>
        <dbReference type="ChEBI" id="CHEBI:17815"/>
        <dbReference type="ChEBI" id="CHEBI:58456"/>
        <dbReference type="ChEBI" id="CHEBI:203600"/>
        <dbReference type="EC" id="3.1.4.11"/>
    </reaction>
</comment>
<dbReference type="InterPro" id="IPR017946">
    <property type="entry name" value="PLC-like_Pdiesterase_TIM-brl"/>
</dbReference>
<dbReference type="SUPFAM" id="SSF51695">
    <property type="entry name" value="PLC-like phosphodiesterases"/>
    <property type="match status" value="1"/>
</dbReference>
<dbReference type="SMART" id="SM00148">
    <property type="entry name" value="PLCXc"/>
    <property type="match status" value="1"/>
</dbReference>
<name>A0A0M3J526_ANISI</name>
<dbReference type="PROSITE" id="PS50007">
    <property type="entry name" value="PIPLC_X_DOMAIN"/>
    <property type="match status" value="1"/>
</dbReference>
<dbReference type="GO" id="GO:0016042">
    <property type="term" value="P:lipid catabolic process"/>
    <property type="evidence" value="ECO:0007669"/>
    <property type="project" value="UniProtKB-KW"/>
</dbReference>
<dbReference type="Pfam" id="PF00388">
    <property type="entry name" value="PI-PLC-X"/>
    <property type="match status" value="1"/>
</dbReference>
<organism evidence="7">
    <name type="scientific">Anisakis simplex</name>
    <name type="common">Herring worm</name>
    <dbReference type="NCBI Taxonomy" id="6269"/>
    <lineage>
        <taxon>Eukaryota</taxon>
        <taxon>Metazoa</taxon>
        <taxon>Ecdysozoa</taxon>
        <taxon>Nematoda</taxon>
        <taxon>Chromadorea</taxon>
        <taxon>Rhabditida</taxon>
        <taxon>Spirurina</taxon>
        <taxon>Ascaridomorpha</taxon>
        <taxon>Ascaridoidea</taxon>
        <taxon>Anisakidae</taxon>
        <taxon>Anisakis</taxon>
        <taxon>Anisakis simplex complex</taxon>
    </lineage>
</organism>
<evidence type="ECO:0000256" key="3">
    <source>
        <dbReference type="ARBA" id="ARBA00022963"/>
    </source>
</evidence>
<keyword evidence="2 5" id="KW-0378">Hydrolase</keyword>
<dbReference type="Gene3D" id="1.10.238.10">
    <property type="entry name" value="EF-hand"/>
    <property type="match status" value="1"/>
</dbReference>
<dbReference type="InterPro" id="IPR001192">
    <property type="entry name" value="PI-PLC_fam"/>
</dbReference>
<dbReference type="GO" id="GO:0051209">
    <property type="term" value="P:release of sequestered calcium ion into cytosol"/>
    <property type="evidence" value="ECO:0007669"/>
    <property type="project" value="TreeGrafter"/>
</dbReference>
<dbReference type="InterPro" id="IPR011992">
    <property type="entry name" value="EF-hand-dom_pair"/>
</dbReference>
<dbReference type="GO" id="GO:0004435">
    <property type="term" value="F:phosphatidylinositol-4,5-bisphosphate phospholipase C activity"/>
    <property type="evidence" value="ECO:0007669"/>
    <property type="project" value="UniProtKB-EC"/>
</dbReference>
<dbReference type="AlphaFoldDB" id="A0A0M3J526"/>
<evidence type="ECO:0000256" key="5">
    <source>
        <dbReference type="RuleBase" id="RU361133"/>
    </source>
</evidence>
<dbReference type="Gene3D" id="3.20.20.190">
    <property type="entry name" value="Phosphatidylinositol (PI) phosphodiesterase"/>
    <property type="match status" value="1"/>
</dbReference>
<proteinExistence type="predicted"/>
<dbReference type="PANTHER" id="PTHR10336">
    <property type="entry name" value="PHOSPHOINOSITIDE-SPECIFIC PHOSPHOLIPASE C FAMILY PROTEIN"/>
    <property type="match status" value="1"/>
</dbReference>
<feature type="domain" description="Phosphatidylinositol-specific phospholipase C X" evidence="6">
    <location>
        <begin position="129"/>
        <end position="257"/>
    </location>
</feature>
<keyword evidence="4 5" id="KW-0443">Lipid metabolism</keyword>
<sequence>LLKLLPAFKDNKSLPKEAINDDLIFSCYCSITDRTDVQSVFNDRFNNERRVRSDLFAKYLKKEHYDARLNELLYPSPNEENAQMLIDEFDKFGQYSQMFIRFLPLFRQNLIQQHSKSNILKDHFTLKDEDMHKPLSHYFINSSHNTYLKGYQVNAKSSVEIYRYVLLSGCRSVELDCWDGSNGEPIITHGPSQLTRVTPVPFRDVIVAIAETAFITSDFPVVLSFENHCSVKQQKKMAAYCRDIFGDLLLIDQLADY</sequence>
<dbReference type="EC" id="3.1.4.11" evidence="1 5"/>
<dbReference type="PANTHER" id="PTHR10336:SF36">
    <property type="entry name" value="1-PHOSPHATIDYLINOSITOL 4,5-BISPHOSPHATE PHOSPHODIESTERASE BETA-4"/>
    <property type="match status" value="1"/>
</dbReference>
<keyword evidence="3 5" id="KW-0442">Lipid degradation</keyword>
<evidence type="ECO:0000256" key="2">
    <source>
        <dbReference type="ARBA" id="ARBA00022801"/>
    </source>
</evidence>
<evidence type="ECO:0000256" key="1">
    <source>
        <dbReference type="ARBA" id="ARBA00012368"/>
    </source>
</evidence>
<evidence type="ECO:0000313" key="7">
    <source>
        <dbReference type="WBParaSite" id="ASIM_0000265301-mRNA-1"/>
    </source>
</evidence>
<dbReference type="WBParaSite" id="ASIM_0000265301-mRNA-1">
    <property type="protein sequence ID" value="ASIM_0000265301-mRNA-1"/>
    <property type="gene ID" value="ASIM_0000265301"/>
</dbReference>
<dbReference type="PRINTS" id="PR00390">
    <property type="entry name" value="PHPHLIPASEC"/>
</dbReference>
<dbReference type="SUPFAM" id="SSF47473">
    <property type="entry name" value="EF-hand"/>
    <property type="match status" value="1"/>
</dbReference>
<dbReference type="GO" id="GO:0046488">
    <property type="term" value="P:phosphatidylinositol metabolic process"/>
    <property type="evidence" value="ECO:0007669"/>
    <property type="project" value="TreeGrafter"/>
</dbReference>
<dbReference type="GO" id="GO:0048015">
    <property type="term" value="P:phosphatidylinositol-mediated signaling"/>
    <property type="evidence" value="ECO:0007669"/>
    <property type="project" value="TreeGrafter"/>
</dbReference>
<protein>
    <recommendedName>
        <fullName evidence="1 5">Phosphoinositide phospholipase C</fullName>
        <ecNumber evidence="1 5">3.1.4.11</ecNumber>
    </recommendedName>
</protein>
<dbReference type="InterPro" id="IPR000909">
    <property type="entry name" value="PLipase_C_PInositol-sp_X_dom"/>
</dbReference>
<reference evidence="7" key="1">
    <citation type="submission" date="2017-02" db="UniProtKB">
        <authorList>
            <consortium name="WormBaseParasite"/>
        </authorList>
    </citation>
    <scope>IDENTIFICATION</scope>
</reference>
<evidence type="ECO:0000259" key="6">
    <source>
        <dbReference type="SMART" id="SM00148"/>
    </source>
</evidence>
<accession>A0A0M3J526</accession>